<organism evidence="2 3">
    <name type="scientific">Puccinia sorghi</name>
    <dbReference type="NCBI Taxonomy" id="27349"/>
    <lineage>
        <taxon>Eukaryota</taxon>
        <taxon>Fungi</taxon>
        <taxon>Dikarya</taxon>
        <taxon>Basidiomycota</taxon>
        <taxon>Pucciniomycotina</taxon>
        <taxon>Pucciniomycetes</taxon>
        <taxon>Pucciniales</taxon>
        <taxon>Pucciniaceae</taxon>
        <taxon>Puccinia</taxon>
    </lineage>
</organism>
<proteinExistence type="predicted"/>
<dbReference type="EMBL" id="LAVV01006497">
    <property type="protein sequence ID" value="KNZ59622.1"/>
    <property type="molecule type" value="Genomic_DNA"/>
</dbReference>
<dbReference type="VEuPathDB" id="FungiDB:VP01_1694g12"/>
<evidence type="ECO:0000256" key="1">
    <source>
        <dbReference type="SAM" id="Phobius"/>
    </source>
</evidence>
<sequence>MIYFYFFNTLIILFISSQIFEPYLLGRSNLKSIENLTVCTVTVPKILHRQTCGV</sequence>
<evidence type="ECO:0000313" key="3">
    <source>
        <dbReference type="Proteomes" id="UP000037035"/>
    </source>
</evidence>
<gene>
    <name evidence="2" type="ORF">VP01_1694g12</name>
</gene>
<evidence type="ECO:0000313" key="2">
    <source>
        <dbReference type="EMBL" id="KNZ59622.1"/>
    </source>
</evidence>
<keyword evidence="1" id="KW-1133">Transmembrane helix</keyword>
<keyword evidence="1" id="KW-0812">Transmembrane</keyword>
<dbReference type="AlphaFoldDB" id="A0A0L6VGD4"/>
<keyword evidence="3" id="KW-1185">Reference proteome</keyword>
<protein>
    <submittedName>
        <fullName evidence="2">Putative signal peptide protein</fullName>
    </submittedName>
</protein>
<dbReference type="Proteomes" id="UP000037035">
    <property type="component" value="Unassembled WGS sequence"/>
</dbReference>
<comment type="caution">
    <text evidence="2">The sequence shown here is derived from an EMBL/GenBank/DDBJ whole genome shotgun (WGS) entry which is preliminary data.</text>
</comment>
<accession>A0A0L6VGD4</accession>
<reference evidence="2 3" key="1">
    <citation type="submission" date="2015-08" db="EMBL/GenBank/DDBJ databases">
        <title>Next Generation Sequencing and Analysis of the Genome of Puccinia sorghi L Schw, the Causal Agent of Maize Common Rust.</title>
        <authorList>
            <person name="Rochi L."/>
            <person name="Burguener G."/>
            <person name="Darino M."/>
            <person name="Turjanski A."/>
            <person name="Kreff E."/>
            <person name="Dieguez M.J."/>
            <person name="Sacco F."/>
        </authorList>
    </citation>
    <scope>NUCLEOTIDE SEQUENCE [LARGE SCALE GENOMIC DNA]</scope>
    <source>
        <strain evidence="2 3">RO10H11247</strain>
    </source>
</reference>
<name>A0A0L6VGD4_9BASI</name>
<keyword evidence="1" id="KW-0472">Membrane</keyword>
<feature type="transmembrane region" description="Helical" evidence="1">
    <location>
        <begin position="6"/>
        <end position="25"/>
    </location>
</feature>